<accession>A0A1H4T252</accession>
<evidence type="ECO:0000313" key="1">
    <source>
        <dbReference type="EMBL" id="SEC50390.1"/>
    </source>
</evidence>
<evidence type="ECO:0000313" key="2">
    <source>
        <dbReference type="Proteomes" id="UP000198992"/>
    </source>
</evidence>
<dbReference type="RefSeq" id="WP_276327619.1">
    <property type="nucleotide sequence ID" value="NZ_FNTH01000001.1"/>
</dbReference>
<sequence length="43" mass="4797">MTMGPGRIWGTFDLSRQDEADEVIRALTAMKAFLKPNDEEAAN</sequence>
<gene>
    <name evidence="1" type="ORF">SAMN05444164_2000</name>
</gene>
<reference evidence="1 2" key="1">
    <citation type="submission" date="2016-10" db="EMBL/GenBank/DDBJ databases">
        <authorList>
            <person name="de Groot N.N."/>
        </authorList>
    </citation>
    <scope>NUCLEOTIDE SEQUENCE [LARGE SCALE GENOMIC DNA]</scope>
    <source>
        <strain evidence="1 2">MT12</strain>
    </source>
</reference>
<dbReference type="AlphaFoldDB" id="A0A1H4T252"/>
<name>A0A1H4T252_9BRAD</name>
<dbReference type="Proteomes" id="UP000198992">
    <property type="component" value="Unassembled WGS sequence"/>
</dbReference>
<dbReference type="EMBL" id="FNTH01000001">
    <property type="protein sequence ID" value="SEC50390.1"/>
    <property type="molecule type" value="Genomic_DNA"/>
</dbReference>
<protein>
    <submittedName>
        <fullName evidence="1">Uncharacterized protein</fullName>
    </submittedName>
</protein>
<proteinExistence type="predicted"/>
<organism evidence="1 2">
    <name type="scientific">Bradyrhizobium erythrophlei</name>
    <dbReference type="NCBI Taxonomy" id="1437360"/>
    <lineage>
        <taxon>Bacteria</taxon>
        <taxon>Pseudomonadati</taxon>
        <taxon>Pseudomonadota</taxon>
        <taxon>Alphaproteobacteria</taxon>
        <taxon>Hyphomicrobiales</taxon>
        <taxon>Nitrobacteraceae</taxon>
        <taxon>Bradyrhizobium</taxon>
    </lineage>
</organism>